<comment type="caution">
    <text evidence="1">The sequence shown here is derived from an EMBL/GenBank/DDBJ whole genome shotgun (WGS) entry which is preliminary data.</text>
</comment>
<keyword evidence="2" id="KW-1185">Reference proteome</keyword>
<evidence type="ECO:0000313" key="1">
    <source>
        <dbReference type="EMBL" id="RAI29025.1"/>
    </source>
</evidence>
<reference evidence="1 2" key="1">
    <citation type="submission" date="2017-07" db="EMBL/GenBank/DDBJ databases">
        <title>Draft Genome Sequences of Select Purple Nonsulfur Bacteria.</title>
        <authorList>
            <person name="Lasarre B."/>
            <person name="Mckinlay J.B."/>
        </authorList>
    </citation>
    <scope>NUCLEOTIDE SEQUENCE [LARGE SCALE GENOMIC DNA]</scope>
    <source>
        <strain evidence="1 2">DSM 11290</strain>
    </source>
</reference>
<dbReference type="RefSeq" id="WP_111433165.1">
    <property type="nucleotide sequence ID" value="NZ_JACIGG010000004.1"/>
</dbReference>
<evidence type="ECO:0000313" key="2">
    <source>
        <dbReference type="Proteomes" id="UP000249299"/>
    </source>
</evidence>
<proteinExistence type="predicted"/>
<dbReference type="Proteomes" id="UP000249299">
    <property type="component" value="Unassembled WGS sequence"/>
</dbReference>
<gene>
    <name evidence="1" type="ORF">CH339_04920</name>
</gene>
<dbReference type="AlphaFoldDB" id="A0A327JTU0"/>
<dbReference type="EMBL" id="NPEV01000006">
    <property type="protein sequence ID" value="RAI29025.1"/>
    <property type="molecule type" value="Genomic_DNA"/>
</dbReference>
<protein>
    <submittedName>
        <fullName evidence="1">Uncharacterized protein</fullName>
    </submittedName>
</protein>
<name>A0A327JTU0_9HYPH</name>
<dbReference type="OrthoDB" id="7605594at2"/>
<organism evidence="1 2">
    <name type="scientific">Rhodobium orientis</name>
    <dbReference type="NCBI Taxonomy" id="34017"/>
    <lineage>
        <taxon>Bacteria</taxon>
        <taxon>Pseudomonadati</taxon>
        <taxon>Pseudomonadota</taxon>
        <taxon>Alphaproteobacteria</taxon>
        <taxon>Hyphomicrobiales</taxon>
        <taxon>Rhodobiaceae</taxon>
        <taxon>Rhodobium</taxon>
    </lineage>
</organism>
<sequence>MAKRIPVTDHAVLRYLERVCGIDTEAIRARIYRKVTPALTSGATGVTVEGFRYRFKAGVVVTVTGLPEPKKRAHKWPQRPEGGEA</sequence>
<accession>A0A327JTU0</accession>